<protein>
    <submittedName>
        <fullName evidence="1">Uncharacterized protein</fullName>
    </submittedName>
</protein>
<evidence type="ECO:0000313" key="1">
    <source>
        <dbReference type="EMBL" id="KAK7584177.1"/>
    </source>
</evidence>
<evidence type="ECO:0000313" key="2">
    <source>
        <dbReference type="Proteomes" id="UP001367676"/>
    </source>
</evidence>
<sequence length="86" mass="9772">MVFCNSSFPSSFQSAKKKDKWDAAPFSELHFQIPAPLKMSIFENMSVGWLLRWAIHLSLHPVFPLLNDPPEQEAFKLHGDKTESAA</sequence>
<name>A0AAN9Y2S9_9HEMI</name>
<organism evidence="1 2">
    <name type="scientific">Parthenolecanium corni</name>
    <dbReference type="NCBI Taxonomy" id="536013"/>
    <lineage>
        <taxon>Eukaryota</taxon>
        <taxon>Metazoa</taxon>
        <taxon>Ecdysozoa</taxon>
        <taxon>Arthropoda</taxon>
        <taxon>Hexapoda</taxon>
        <taxon>Insecta</taxon>
        <taxon>Pterygota</taxon>
        <taxon>Neoptera</taxon>
        <taxon>Paraneoptera</taxon>
        <taxon>Hemiptera</taxon>
        <taxon>Sternorrhyncha</taxon>
        <taxon>Coccoidea</taxon>
        <taxon>Coccidae</taxon>
        <taxon>Parthenolecanium</taxon>
    </lineage>
</organism>
<proteinExistence type="predicted"/>
<comment type="caution">
    <text evidence="1">The sequence shown here is derived from an EMBL/GenBank/DDBJ whole genome shotgun (WGS) entry which is preliminary data.</text>
</comment>
<dbReference type="Proteomes" id="UP001367676">
    <property type="component" value="Unassembled WGS sequence"/>
</dbReference>
<accession>A0AAN9Y2S9</accession>
<gene>
    <name evidence="1" type="ORF">V9T40_005140</name>
</gene>
<dbReference type="EMBL" id="JBBCAQ010000032">
    <property type="protein sequence ID" value="KAK7584177.1"/>
    <property type="molecule type" value="Genomic_DNA"/>
</dbReference>
<reference evidence="1 2" key="1">
    <citation type="submission" date="2024-03" db="EMBL/GenBank/DDBJ databases">
        <title>Adaptation during the transition from Ophiocordyceps entomopathogen to insect associate is accompanied by gene loss and intensified selection.</title>
        <authorList>
            <person name="Ward C.M."/>
            <person name="Onetto C.A."/>
            <person name="Borneman A.R."/>
        </authorList>
    </citation>
    <scope>NUCLEOTIDE SEQUENCE [LARGE SCALE GENOMIC DNA]</scope>
    <source>
        <strain evidence="1">AWRI1</strain>
        <tissue evidence="1">Single Adult Female</tissue>
    </source>
</reference>
<keyword evidence="2" id="KW-1185">Reference proteome</keyword>
<dbReference type="AlphaFoldDB" id="A0AAN9Y2S9"/>